<dbReference type="Pfam" id="PF04221">
    <property type="entry name" value="RelB"/>
    <property type="match status" value="1"/>
</dbReference>
<dbReference type="EMBL" id="FOSF01000008">
    <property type="protein sequence ID" value="SFJ93684.1"/>
    <property type="molecule type" value="Genomic_DNA"/>
</dbReference>
<dbReference type="PANTHER" id="PTHR38781:SF1">
    <property type="entry name" value="ANTITOXIN DINJ-RELATED"/>
    <property type="match status" value="1"/>
</dbReference>
<dbReference type="GO" id="GO:0006351">
    <property type="term" value="P:DNA-templated transcription"/>
    <property type="evidence" value="ECO:0007669"/>
    <property type="project" value="TreeGrafter"/>
</dbReference>
<gene>
    <name evidence="3" type="ORF">SAMN04487865_100852</name>
</gene>
<protein>
    <submittedName>
        <fullName evidence="3">DNA-damage-inducible protein J</fullName>
    </submittedName>
</protein>
<dbReference type="InterPro" id="IPR007337">
    <property type="entry name" value="RelB/DinJ"/>
</dbReference>
<dbReference type="GO" id="GO:0006355">
    <property type="term" value="P:regulation of DNA-templated transcription"/>
    <property type="evidence" value="ECO:0007669"/>
    <property type="project" value="InterPro"/>
</dbReference>
<proteinExistence type="inferred from homology"/>
<comment type="similarity">
    <text evidence="1">Belongs to the RelB/DinJ antitoxin family.</text>
</comment>
<dbReference type="InterPro" id="IPR013321">
    <property type="entry name" value="Arc_rbn_hlx_hlx"/>
</dbReference>
<dbReference type="Gene3D" id="1.10.1220.10">
    <property type="entry name" value="Met repressor-like"/>
    <property type="match status" value="1"/>
</dbReference>
<keyword evidence="4" id="KW-1185">Reference proteome</keyword>
<sequence>MAQTVNVNFKLDYEIKKKMENACAAMGLSLSTAFTLFARKVGNERRIPFEISADPFESEEHIEMLEKRIADLKAKKNTHEHELIEDL</sequence>
<dbReference type="NCBIfam" id="TIGR02384">
    <property type="entry name" value="RelB_DinJ"/>
    <property type="match status" value="1"/>
</dbReference>
<organism evidence="3 4">
    <name type="scientific">Succinivibrio dextrinosolvens</name>
    <dbReference type="NCBI Taxonomy" id="83771"/>
    <lineage>
        <taxon>Bacteria</taxon>
        <taxon>Pseudomonadati</taxon>
        <taxon>Pseudomonadota</taxon>
        <taxon>Gammaproteobacteria</taxon>
        <taxon>Aeromonadales</taxon>
        <taxon>Succinivibrionaceae</taxon>
        <taxon>Succinivibrio</taxon>
    </lineage>
</organism>
<name>A0A662Z7N8_9GAMM</name>
<accession>A0A662Z7N8</accession>
<dbReference type="PANTHER" id="PTHR38781">
    <property type="entry name" value="ANTITOXIN DINJ-RELATED"/>
    <property type="match status" value="1"/>
</dbReference>
<keyword evidence="2" id="KW-1277">Toxin-antitoxin system</keyword>
<evidence type="ECO:0000256" key="1">
    <source>
        <dbReference type="ARBA" id="ARBA00010562"/>
    </source>
</evidence>
<evidence type="ECO:0000313" key="4">
    <source>
        <dbReference type="Proteomes" id="UP000243374"/>
    </source>
</evidence>
<dbReference type="RefSeq" id="WP_074839576.1">
    <property type="nucleotide sequence ID" value="NZ_CP047056.1"/>
</dbReference>
<dbReference type="Proteomes" id="UP000243374">
    <property type="component" value="Unassembled WGS sequence"/>
</dbReference>
<evidence type="ECO:0000256" key="2">
    <source>
        <dbReference type="ARBA" id="ARBA00022649"/>
    </source>
</evidence>
<dbReference type="OrthoDB" id="3174560at2"/>
<evidence type="ECO:0000313" key="3">
    <source>
        <dbReference type="EMBL" id="SFJ93684.1"/>
    </source>
</evidence>
<reference evidence="3 4" key="1">
    <citation type="submission" date="2016-10" db="EMBL/GenBank/DDBJ databases">
        <authorList>
            <person name="Varghese N."/>
            <person name="Submissions S."/>
        </authorList>
    </citation>
    <scope>NUCLEOTIDE SEQUENCE [LARGE SCALE GENOMIC DNA]</scope>
    <source>
        <strain evidence="3 4">22B</strain>
    </source>
</reference>
<dbReference type="AlphaFoldDB" id="A0A662Z7N8"/>